<proteinExistence type="predicted"/>
<name>A0A7C3DUV7_MEIRU</name>
<dbReference type="Pfam" id="PF04020">
    <property type="entry name" value="Phage_holin_4_2"/>
    <property type="match status" value="1"/>
</dbReference>
<evidence type="ECO:0000313" key="2">
    <source>
        <dbReference type="EMBL" id="HFG21293.1"/>
    </source>
</evidence>
<keyword evidence="1" id="KW-0472">Membrane</keyword>
<evidence type="ECO:0000256" key="1">
    <source>
        <dbReference type="SAM" id="Phobius"/>
    </source>
</evidence>
<dbReference type="EMBL" id="DSWI01000026">
    <property type="protein sequence ID" value="HFG21293.1"/>
    <property type="molecule type" value="Genomic_DNA"/>
</dbReference>
<accession>A0A7C3DUV7</accession>
<keyword evidence="1" id="KW-0812">Transmembrane</keyword>
<organism evidence="2">
    <name type="scientific">Meiothermus ruber</name>
    <dbReference type="NCBI Taxonomy" id="277"/>
    <lineage>
        <taxon>Bacteria</taxon>
        <taxon>Thermotogati</taxon>
        <taxon>Deinococcota</taxon>
        <taxon>Deinococci</taxon>
        <taxon>Thermales</taxon>
        <taxon>Thermaceae</taxon>
        <taxon>Meiothermus</taxon>
    </lineage>
</organism>
<reference evidence="2" key="1">
    <citation type="journal article" date="2020" name="mSystems">
        <title>Genome- and Community-Level Interaction Insights into Carbon Utilization and Element Cycling Functions of Hydrothermarchaeota in Hydrothermal Sediment.</title>
        <authorList>
            <person name="Zhou Z."/>
            <person name="Liu Y."/>
            <person name="Xu W."/>
            <person name="Pan J."/>
            <person name="Luo Z.H."/>
            <person name="Li M."/>
        </authorList>
    </citation>
    <scope>NUCLEOTIDE SEQUENCE [LARGE SCALE GENOMIC DNA]</scope>
    <source>
        <strain evidence="2">SpSt-524</strain>
    </source>
</reference>
<dbReference type="AlphaFoldDB" id="A0A7C3DUV7"/>
<protein>
    <submittedName>
        <fullName evidence="2">Phage holin family protein</fullName>
    </submittedName>
</protein>
<sequence length="123" mass="13132">MRGFLLRLLLNTLALWIVTQLYGGLFFARGSSLGDYLLAGLVFGLANALLKPVLLLLTLPFNILTLGLFTLVVNAVILLIVASLTPLEVRGFGGALIGAVLLSVISFGLNLLTGPSDRKESHR</sequence>
<gene>
    <name evidence="2" type="ORF">ENS82_11400</name>
</gene>
<dbReference type="PANTHER" id="PTHR37309:SF1">
    <property type="entry name" value="SLR0284 PROTEIN"/>
    <property type="match status" value="1"/>
</dbReference>
<dbReference type="InterPro" id="IPR007165">
    <property type="entry name" value="Phage_holin_4_2"/>
</dbReference>
<dbReference type="RefSeq" id="WP_409656387.1">
    <property type="nucleotide sequence ID" value="NZ_JBKBUW010000026.1"/>
</dbReference>
<feature type="transmembrane region" description="Helical" evidence="1">
    <location>
        <begin position="64"/>
        <end position="85"/>
    </location>
</feature>
<comment type="caution">
    <text evidence="2">The sequence shown here is derived from an EMBL/GenBank/DDBJ whole genome shotgun (WGS) entry which is preliminary data.</text>
</comment>
<keyword evidence="1" id="KW-1133">Transmembrane helix</keyword>
<feature type="transmembrane region" description="Helical" evidence="1">
    <location>
        <begin position="36"/>
        <end position="57"/>
    </location>
</feature>
<dbReference type="PANTHER" id="PTHR37309">
    <property type="entry name" value="SLR0284 PROTEIN"/>
    <property type="match status" value="1"/>
</dbReference>
<feature type="transmembrane region" description="Helical" evidence="1">
    <location>
        <begin position="91"/>
        <end position="113"/>
    </location>
</feature>